<accession>A0AAW1JJ59</accession>
<reference evidence="1 2" key="1">
    <citation type="journal article" date="2024" name="BMC Genomics">
        <title>De novo assembly and annotation of Popillia japonica's genome with initial clues to its potential as an invasive pest.</title>
        <authorList>
            <person name="Cucini C."/>
            <person name="Boschi S."/>
            <person name="Funari R."/>
            <person name="Cardaioli E."/>
            <person name="Iannotti N."/>
            <person name="Marturano G."/>
            <person name="Paoli F."/>
            <person name="Bruttini M."/>
            <person name="Carapelli A."/>
            <person name="Frati F."/>
            <person name="Nardi F."/>
        </authorList>
    </citation>
    <scope>NUCLEOTIDE SEQUENCE [LARGE SCALE GENOMIC DNA]</scope>
    <source>
        <strain evidence="1">DMR45628</strain>
    </source>
</reference>
<organism evidence="1 2">
    <name type="scientific">Popillia japonica</name>
    <name type="common">Japanese beetle</name>
    <dbReference type="NCBI Taxonomy" id="7064"/>
    <lineage>
        <taxon>Eukaryota</taxon>
        <taxon>Metazoa</taxon>
        <taxon>Ecdysozoa</taxon>
        <taxon>Arthropoda</taxon>
        <taxon>Hexapoda</taxon>
        <taxon>Insecta</taxon>
        <taxon>Pterygota</taxon>
        <taxon>Neoptera</taxon>
        <taxon>Endopterygota</taxon>
        <taxon>Coleoptera</taxon>
        <taxon>Polyphaga</taxon>
        <taxon>Scarabaeiformia</taxon>
        <taxon>Scarabaeidae</taxon>
        <taxon>Rutelinae</taxon>
        <taxon>Popillia</taxon>
    </lineage>
</organism>
<proteinExistence type="predicted"/>
<dbReference type="PANTHER" id="PTHR33480:SF1">
    <property type="entry name" value="TYR RECOMBINASE DOMAIN-CONTAINING PROTEIN"/>
    <property type="match status" value="1"/>
</dbReference>
<evidence type="ECO:0000313" key="1">
    <source>
        <dbReference type="EMBL" id="KAK9703848.1"/>
    </source>
</evidence>
<protein>
    <submittedName>
        <fullName evidence="1">Uncharacterized protein</fullName>
    </submittedName>
</protein>
<dbReference type="PANTHER" id="PTHR33480">
    <property type="entry name" value="SET DOMAIN-CONTAINING PROTEIN-RELATED"/>
    <property type="match status" value="1"/>
</dbReference>
<evidence type="ECO:0000313" key="2">
    <source>
        <dbReference type="Proteomes" id="UP001458880"/>
    </source>
</evidence>
<comment type="caution">
    <text evidence="1">The sequence shown here is derived from an EMBL/GenBank/DDBJ whole genome shotgun (WGS) entry which is preliminary data.</text>
</comment>
<name>A0AAW1JJ59_POPJA</name>
<sequence length="322" mass="37191">MKIDRRLKDEVFPRMRADKISLIAKKDSVICAFGARYLLTHREKHFISSTSRKMRELARILIEVKKLEPSINTLFESLQPKYYDLLVEATKCVAKYDTDKDMFLSPTFAMNISTSLKQCCDIAIHTIIKKEPTVEVATCEASLKTMINLLTSNWKFDISSRAGNDLNINRFNKVTIVPLASDIKLLKEYLITKSKEALNKLNHSPTDIDAYNVLMETIFCRIIILNRRRPGELQRMLVHTYENAEISKDSYEEFSEAISKTEKILLKRFKRVVIRGKRGRGVPVIFDTDTQEDIKELLKIRPNFFGVNNPYLFGKPNLTTTI</sequence>
<gene>
    <name evidence="1" type="ORF">QE152_g29059</name>
</gene>
<dbReference type="EMBL" id="JASPKY010000363">
    <property type="protein sequence ID" value="KAK9703848.1"/>
    <property type="molecule type" value="Genomic_DNA"/>
</dbReference>
<dbReference type="Proteomes" id="UP001458880">
    <property type="component" value="Unassembled WGS sequence"/>
</dbReference>
<dbReference type="AlphaFoldDB" id="A0AAW1JJ59"/>
<keyword evidence="2" id="KW-1185">Reference proteome</keyword>